<evidence type="ECO:0008006" key="3">
    <source>
        <dbReference type="Google" id="ProtNLM"/>
    </source>
</evidence>
<keyword evidence="2" id="KW-1185">Reference proteome</keyword>
<organism evidence="1 2">
    <name type="scientific">Krasilnikovia cinnamomea</name>
    <dbReference type="NCBI Taxonomy" id="349313"/>
    <lineage>
        <taxon>Bacteria</taxon>
        <taxon>Bacillati</taxon>
        <taxon>Actinomycetota</taxon>
        <taxon>Actinomycetes</taxon>
        <taxon>Micromonosporales</taxon>
        <taxon>Micromonosporaceae</taxon>
        <taxon>Krasilnikovia</taxon>
    </lineage>
</organism>
<reference evidence="1 2" key="1">
    <citation type="submission" date="2019-02" db="EMBL/GenBank/DDBJ databases">
        <title>Sequencing the genomes of 1000 actinobacteria strains.</title>
        <authorList>
            <person name="Klenk H.-P."/>
        </authorList>
    </citation>
    <scope>NUCLEOTIDE SEQUENCE [LARGE SCALE GENOMIC DNA]</scope>
    <source>
        <strain evidence="1 2">DSM 45162</strain>
    </source>
</reference>
<comment type="caution">
    <text evidence="1">The sequence shown here is derived from an EMBL/GenBank/DDBJ whole genome shotgun (WGS) entry which is preliminary data.</text>
</comment>
<sequence length="119" mass="13208">MSGLRTEFPFTLPKGFVDDNGTLHRTGVMRLACARDEIEPLRDGRVKENDAYATVIVLSRVVTELGTVQRVTTKTIESLFVSDFGYLQDLYRIINFQDPSILDALEPGTPFPTASVEVG</sequence>
<evidence type="ECO:0000313" key="1">
    <source>
        <dbReference type="EMBL" id="RZU48472.1"/>
    </source>
</evidence>
<name>A0A4Q7ZCS2_9ACTN</name>
<evidence type="ECO:0000313" key="2">
    <source>
        <dbReference type="Proteomes" id="UP000292564"/>
    </source>
</evidence>
<accession>A0A4Q7ZCS2</accession>
<proteinExistence type="predicted"/>
<dbReference type="RefSeq" id="WP_242624628.1">
    <property type="nucleotide sequence ID" value="NZ_SHKY01000001.1"/>
</dbReference>
<dbReference type="AlphaFoldDB" id="A0A4Q7ZCS2"/>
<protein>
    <recommendedName>
        <fullName evidence="3">Tail assembly chaperone E/41/14-like protein</fullName>
    </recommendedName>
</protein>
<dbReference type="EMBL" id="SHKY01000001">
    <property type="protein sequence ID" value="RZU48472.1"/>
    <property type="molecule type" value="Genomic_DNA"/>
</dbReference>
<gene>
    <name evidence="1" type="ORF">EV385_0188</name>
</gene>
<dbReference type="Proteomes" id="UP000292564">
    <property type="component" value="Unassembled WGS sequence"/>
</dbReference>